<keyword evidence="1" id="KW-0472">Membrane</keyword>
<evidence type="ECO:0000313" key="3">
    <source>
        <dbReference type="MGI" id="MGI:1919318"/>
    </source>
</evidence>
<dbReference type="VEuPathDB" id="HostDB:ENSMUSG00000020166"/>
<organism evidence="2 4">
    <name type="scientific">Mus musculus</name>
    <name type="common">Mouse</name>
    <dbReference type="NCBI Taxonomy" id="10090"/>
    <lineage>
        <taxon>Eukaryota</taxon>
        <taxon>Metazoa</taxon>
        <taxon>Chordata</taxon>
        <taxon>Craniata</taxon>
        <taxon>Vertebrata</taxon>
        <taxon>Euteleostomi</taxon>
        <taxon>Mammalia</taxon>
        <taxon>Eutheria</taxon>
        <taxon>Euarchontoglires</taxon>
        <taxon>Glires</taxon>
        <taxon>Rodentia</taxon>
        <taxon>Myomorpha</taxon>
        <taxon>Muroidea</taxon>
        <taxon>Muridae</taxon>
        <taxon>Murinae</taxon>
        <taxon>Mus</taxon>
        <taxon>Mus</taxon>
    </lineage>
</organism>
<gene>
    <name evidence="2 3" type="primary">Cnot2</name>
</gene>
<dbReference type="AGR" id="MGI:1919318"/>
<dbReference type="AlphaFoldDB" id="E9Q7M5"/>
<dbReference type="HOGENOM" id="CLU_216546_0_0_1"/>
<reference evidence="2 4" key="1">
    <citation type="journal article" date="2009" name="PLoS Biol.">
        <title>Lineage-specific biology revealed by a finished genome assembly of the mouse.</title>
        <authorList>
            <consortium name="Mouse Genome Sequencing Consortium"/>
            <person name="Church D.M."/>
            <person name="Goodstadt L."/>
            <person name="Hillier L.W."/>
            <person name="Zody M.C."/>
            <person name="Goldstein S."/>
            <person name="She X."/>
            <person name="Bult C.J."/>
            <person name="Agarwala R."/>
            <person name="Cherry J.L."/>
            <person name="DiCuccio M."/>
            <person name="Hlavina W."/>
            <person name="Kapustin Y."/>
            <person name="Meric P."/>
            <person name="Maglott D."/>
            <person name="Birtle Z."/>
            <person name="Marques A.C."/>
            <person name="Graves T."/>
            <person name="Zhou S."/>
            <person name="Teague B."/>
            <person name="Potamousis K."/>
            <person name="Churas C."/>
            <person name="Place M."/>
            <person name="Herschleb J."/>
            <person name="Runnheim R."/>
            <person name="Forrest D."/>
            <person name="Amos-Landgraf J."/>
            <person name="Schwartz D.C."/>
            <person name="Cheng Z."/>
            <person name="Lindblad-Toh K."/>
            <person name="Eichler E.E."/>
            <person name="Ponting C.P."/>
        </authorList>
    </citation>
    <scope>NUCLEOTIDE SEQUENCE [LARGE SCALE GENOMIC DNA]</scope>
    <source>
        <strain evidence="2 4">C57BL/6J</strain>
    </source>
</reference>
<evidence type="ECO:0000313" key="2">
    <source>
        <dbReference type="Ensembl" id="ENSMUSP00000130192.2"/>
    </source>
</evidence>
<feature type="transmembrane region" description="Helical" evidence="1">
    <location>
        <begin position="20"/>
        <end position="39"/>
    </location>
</feature>
<accession>E9Q7M5</accession>
<keyword evidence="4" id="KW-1185">Reference proteome</keyword>
<proteinExistence type="predicted"/>
<protein>
    <submittedName>
        <fullName evidence="2">CCR4-NOT transcription complex, subunit 2</fullName>
    </submittedName>
</protein>
<keyword evidence="1" id="KW-0812">Transmembrane</keyword>
<dbReference type="Proteomes" id="UP000000589">
    <property type="component" value="Chromosome 10"/>
</dbReference>
<dbReference type="Bgee" id="ENSMUSG00000020166">
    <property type="expression patterns" value="Expressed in indifferent gonad and 267 other cell types or tissues"/>
</dbReference>
<dbReference type="GeneTree" id="ENSGT00390000001285"/>
<dbReference type="MGI" id="MGI:1919318">
    <property type="gene designation" value="Cnot2"/>
</dbReference>
<dbReference type="ProteomicsDB" id="320820"/>
<sequence length="48" mass="5768">MVRTDGHTLSEKRNYQSRRIPSFIMFWLDSFLIVCWSLNFRAMVSTLL</sequence>
<reference evidence="2" key="4">
    <citation type="submission" date="2025-09" db="UniProtKB">
        <authorList>
            <consortium name="Ensembl"/>
        </authorList>
    </citation>
    <scope>IDENTIFICATION</scope>
    <source>
        <strain evidence="2">C57BL/6J</strain>
    </source>
</reference>
<reference evidence="2" key="3">
    <citation type="submission" date="2025-08" db="UniProtKB">
        <authorList>
            <consortium name="Ensembl"/>
        </authorList>
    </citation>
    <scope>IDENTIFICATION</scope>
    <source>
        <strain evidence="2">C57BL/6J</strain>
    </source>
</reference>
<dbReference type="ExpressionAtlas" id="E9Q7M5">
    <property type="expression patterns" value="baseline and differential"/>
</dbReference>
<keyword evidence="1" id="KW-1133">Transmembrane helix</keyword>
<evidence type="ECO:0000313" key="4">
    <source>
        <dbReference type="Proteomes" id="UP000000589"/>
    </source>
</evidence>
<name>E9Q7M5_MOUSE</name>
<dbReference type="Ensembl" id="ENSMUST00000169576.8">
    <property type="protein sequence ID" value="ENSMUSP00000130192.2"/>
    <property type="gene ID" value="ENSMUSG00000020166.16"/>
</dbReference>
<dbReference type="Antibodypedia" id="17029">
    <property type="antibodies" value="441 antibodies from 33 providers"/>
</dbReference>
<reference evidence="2 4" key="2">
    <citation type="journal article" date="2011" name="PLoS Biol.">
        <title>Modernizing reference genome assemblies.</title>
        <authorList>
            <person name="Church D.M."/>
            <person name="Schneider V.A."/>
            <person name="Graves T."/>
            <person name="Auger K."/>
            <person name="Cunningham F."/>
            <person name="Bouk N."/>
            <person name="Chen H.C."/>
            <person name="Agarwala R."/>
            <person name="McLaren W.M."/>
            <person name="Ritchie G.R."/>
            <person name="Albracht D."/>
            <person name="Kremitzki M."/>
            <person name="Rock S."/>
            <person name="Kotkiewicz H."/>
            <person name="Kremitzki C."/>
            <person name="Wollam A."/>
            <person name="Trani L."/>
            <person name="Fulton L."/>
            <person name="Fulton R."/>
            <person name="Matthews L."/>
            <person name="Whitehead S."/>
            <person name="Chow W."/>
            <person name="Torrance J."/>
            <person name="Dunn M."/>
            <person name="Harden G."/>
            <person name="Threadgold G."/>
            <person name="Wood J."/>
            <person name="Collins J."/>
            <person name="Heath P."/>
            <person name="Griffiths G."/>
            <person name="Pelan S."/>
            <person name="Grafham D."/>
            <person name="Eichler E.E."/>
            <person name="Weinstock G."/>
            <person name="Mardis E.R."/>
            <person name="Wilson R.K."/>
            <person name="Howe K."/>
            <person name="Flicek P."/>
            <person name="Hubbard T."/>
        </authorList>
    </citation>
    <scope>NUCLEOTIDE SEQUENCE [LARGE SCALE GENOMIC DNA]</scope>
    <source>
        <strain evidence="2 4">C57BL/6J</strain>
    </source>
</reference>
<evidence type="ECO:0000256" key="1">
    <source>
        <dbReference type="SAM" id="Phobius"/>
    </source>
</evidence>